<dbReference type="AlphaFoldDB" id="A0A3Q7J9Q3"/>
<organism evidence="1">
    <name type="scientific">Solanum lycopersicum</name>
    <name type="common">Tomato</name>
    <name type="synonym">Lycopersicon esculentum</name>
    <dbReference type="NCBI Taxonomy" id="4081"/>
    <lineage>
        <taxon>Eukaryota</taxon>
        <taxon>Viridiplantae</taxon>
        <taxon>Streptophyta</taxon>
        <taxon>Embryophyta</taxon>
        <taxon>Tracheophyta</taxon>
        <taxon>Spermatophyta</taxon>
        <taxon>Magnoliopsida</taxon>
        <taxon>eudicotyledons</taxon>
        <taxon>Gunneridae</taxon>
        <taxon>Pentapetalae</taxon>
        <taxon>asterids</taxon>
        <taxon>lamiids</taxon>
        <taxon>Solanales</taxon>
        <taxon>Solanaceae</taxon>
        <taxon>Solanoideae</taxon>
        <taxon>Solaneae</taxon>
        <taxon>Solanum</taxon>
        <taxon>Solanum subgen. Lycopersicon</taxon>
    </lineage>
</organism>
<sequence length="101" mass="11763">MDLNCGDGFRGSNQDSGFKPMQKQIYGGGFNFCDLRLIRFIHPALLLSRFKFILKKSGLQYILNQYIMYTYFPSNPYYTFVGLRCAPLQQYMYACMALLLL</sequence>
<keyword evidence="2" id="KW-1185">Reference proteome</keyword>
<protein>
    <submittedName>
        <fullName evidence="1">Uncharacterized protein</fullName>
    </submittedName>
</protein>
<proteinExistence type="predicted"/>
<dbReference type="Gramene" id="Solyc10g044970.1.1">
    <property type="protein sequence ID" value="Solyc10g044970.1.1.1"/>
    <property type="gene ID" value="Solyc10g044970.1"/>
</dbReference>
<name>A0A3Q7J9Q3_SOLLC</name>
<dbReference type="Proteomes" id="UP000004994">
    <property type="component" value="Chromosome 10"/>
</dbReference>
<reference evidence="1" key="2">
    <citation type="submission" date="2019-01" db="UniProtKB">
        <authorList>
            <consortium name="EnsemblPlants"/>
        </authorList>
    </citation>
    <scope>IDENTIFICATION</scope>
    <source>
        <strain evidence="1">cv. Heinz 1706</strain>
    </source>
</reference>
<dbReference type="InParanoid" id="A0A3Q7J9Q3"/>
<dbReference type="EnsemblPlants" id="Solyc10g044970.1.1">
    <property type="protein sequence ID" value="Solyc10g044970.1.1.1"/>
    <property type="gene ID" value="Solyc10g044970.1"/>
</dbReference>
<evidence type="ECO:0000313" key="2">
    <source>
        <dbReference type="Proteomes" id="UP000004994"/>
    </source>
</evidence>
<accession>A0A3Q7J9Q3</accession>
<dbReference type="PaxDb" id="4081-Solyc10g044970.1.1"/>
<evidence type="ECO:0000313" key="1">
    <source>
        <dbReference type="EnsemblPlants" id="Solyc10g044970.1.1.1"/>
    </source>
</evidence>
<reference evidence="1" key="1">
    <citation type="journal article" date="2012" name="Nature">
        <title>The tomato genome sequence provides insights into fleshy fruit evolution.</title>
        <authorList>
            <consortium name="Tomato Genome Consortium"/>
        </authorList>
    </citation>
    <scope>NUCLEOTIDE SEQUENCE [LARGE SCALE GENOMIC DNA]</scope>
    <source>
        <strain evidence="1">cv. Heinz 1706</strain>
    </source>
</reference>